<reference evidence="2 3" key="1">
    <citation type="submission" date="2019-07" db="EMBL/GenBank/DDBJ databases">
        <title>Novel species isolated from glacier.</title>
        <authorList>
            <person name="Liu Q."/>
            <person name="Xin Y.-H."/>
        </authorList>
    </citation>
    <scope>NUCLEOTIDE SEQUENCE [LARGE SCALE GENOMIC DNA]</scope>
    <source>
        <strain evidence="2 3">LB1R16</strain>
    </source>
</reference>
<sequence>MRIRVDYTTVYDYTLPASGVVQLLRVEPHGHEDQTVLRWRVDVDADGALRRATDMFGNVTHSFYADAPIEKLTMTVGGEVDTIDTGGVIRGANEPLPPLIYLRSTELSTADAAIIAFAEEQRRADPLETLHGLMLAIYGRARFDTGVTDPNTDAATAFAQGSGVCQDFTHIFCAAARRLGLPARYVSGHFVHPETQPAGHAWAEAWVDDLGWVGFDPTHGIGASERHIRVAVGLDYLDAAPVRGARRGGGRESMVVAVATHEMSGQQ</sequence>
<evidence type="ECO:0000313" key="3">
    <source>
        <dbReference type="Proteomes" id="UP000317894"/>
    </source>
</evidence>
<accession>A0A552UHP9</accession>
<dbReference type="PANTHER" id="PTHR33490:SF6">
    <property type="entry name" value="SLL1049 PROTEIN"/>
    <property type="match status" value="1"/>
</dbReference>
<keyword evidence="3" id="KW-1185">Reference proteome</keyword>
<dbReference type="InterPro" id="IPR002931">
    <property type="entry name" value="Transglutaminase-like"/>
</dbReference>
<dbReference type="EMBL" id="VJWA01000001">
    <property type="protein sequence ID" value="TRW17717.1"/>
    <property type="molecule type" value="Genomic_DNA"/>
</dbReference>
<evidence type="ECO:0000259" key="1">
    <source>
        <dbReference type="SMART" id="SM00460"/>
    </source>
</evidence>
<gene>
    <name evidence="2" type="ORF">FMM06_06145</name>
</gene>
<dbReference type="SUPFAM" id="SSF54001">
    <property type="entry name" value="Cysteine proteinases"/>
    <property type="match status" value="1"/>
</dbReference>
<feature type="domain" description="Transglutaminase-like" evidence="1">
    <location>
        <begin position="157"/>
        <end position="219"/>
    </location>
</feature>
<dbReference type="PANTHER" id="PTHR33490">
    <property type="entry name" value="BLR5614 PROTEIN-RELATED"/>
    <property type="match status" value="1"/>
</dbReference>
<protein>
    <submittedName>
        <fullName evidence="2">Transglutaminase family protein</fullName>
    </submittedName>
</protein>
<dbReference type="Pfam" id="PF01841">
    <property type="entry name" value="Transglut_core"/>
    <property type="match status" value="1"/>
</dbReference>
<dbReference type="Gene3D" id="3.10.620.30">
    <property type="match status" value="1"/>
</dbReference>
<dbReference type="Proteomes" id="UP000317894">
    <property type="component" value="Unassembled WGS sequence"/>
</dbReference>
<dbReference type="InterPro" id="IPR038765">
    <property type="entry name" value="Papain-like_cys_pep_sf"/>
</dbReference>
<organism evidence="2 3">
    <name type="scientific">Glacieibacterium frigidum</name>
    <dbReference type="NCBI Taxonomy" id="2593303"/>
    <lineage>
        <taxon>Bacteria</taxon>
        <taxon>Pseudomonadati</taxon>
        <taxon>Pseudomonadota</taxon>
        <taxon>Alphaproteobacteria</taxon>
        <taxon>Sphingomonadales</taxon>
        <taxon>Sphingosinicellaceae</taxon>
        <taxon>Glacieibacterium</taxon>
    </lineage>
</organism>
<dbReference type="SMART" id="SM00460">
    <property type="entry name" value="TGc"/>
    <property type="match status" value="1"/>
</dbReference>
<dbReference type="OrthoDB" id="9804023at2"/>
<dbReference type="AlphaFoldDB" id="A0A552UHP9"/>
<name>A0A552UHP9_9SPHN</name>
<dbReference type="RefSeq" id="WP_144236409.1">
    <property type="nucleotide sequence ID" value="NZ_VJWA01000001.1"/>
</dbReference>
<dbReference type="Pfam" id="PF08379">
    <property type="entry name" value="Bact_transglu_N"/>
    <property type="match status" value="1"/>
</dbReference>
<dbReference type="InterPro" id="IPR013589">
    <property type="entry name" value="Bac_transglu_N"/>
</dbReference>
<comment type="caution">
    <text evidence="2">The sequence shown here is derived from an EMBL/GenBank/DDBJ whole genome shotgun (WGS) entry which is preliminary data.</text>
</comment>
<proteinExistence type="predicted"/>
<evidence type="ECO:0000313" key="2">
    <source>
        <dbReference type="EMBL" id="TRW17717.1"/>
    </source>
</evidence>